<evidence type="ECO:0000313" key="3">
    <source>
        <dbReference type="Proteomes" id="UP000663203"/>
    </source>
</evidence>
<feature type="compositionally biased region" description="Basic and acidic residues" evidence="1">
    <location>
        <begin position="278"/>
        <end position="288"/>
    </location>
</feature>
<feature type="region of interest" description="Disordered" evidence="1">
    <location>
        <begin position="259"/>
        <end position="288"/>
    </location>
</feature>
<dbReference type="KEGG" id="hakz:J0X25_08060"/>
<dbReference type="EMBL" id="CP071462">
    <property type="protein sequence ID" value="QSX00901.1"/>
    <property type="molecule type" value="Genomic_DNA"/>
</dbReference>
<organism evidence="2 3">
    <name type="scientific">Haloterrigena alkaliphila</name>
    <dbReference type="NCBI Taxonomy" id="2816475"/>
    <lineage>
        <taxon>Archaea</taxon>
        <taxon>Methanobacteriati</taxon>
        <taxon>Methanobacteriota</taxon>
        <taxon>Stenosarchaea group</taxon>
        <taxon>Halobacteria</taxon>
        <taxon>Halobacteriales</taxon>
        <taxon>Natrialbaceae</taxon>
        <taxon>Haloterrigena</taxon>
    </lineage>
</organism>
<gene>
    <name evidence="2" type="ORF">J0X25_08060</name>
</gene>
<name>A0A8A2VJM0_9EURY</name>
<dbReference type="RefSeq" id="WP_207290617.1">
    <property type="nucleotide sequence ID" value="NZ_CP071462.1"/>
</dbReference>
<keyword evidence="3" id="KW-1185">Reference proteome</keyword>
<proteinExistence type="predicted"/>
<evidence type="ECO:0000256" key="1">
    <source>
        <dbReference type="SAM" id="MobiDB-lite"/>
    </source>
</evidence>
<reference evidence="2 3" key="1">
    <citation type="submission" date="2021-03" db="EMBL/GenBank/DDBJ databases">
        <title>Haloterrigena longa sp. nov. and Haloterrigena limicola sp. nov., extremely halophilic archaea isolated from a salt lake.</title>
        <authorList>
            <person name="Henglin C."/>
        </authorList>
    </citation>
    <scope>NUCLEOTIDE SEQUENCE [LARGE SCALE GENOMIC DNA]</scope>
    <source>
        <strain evidence="2 3">KZCA68</strain>
    </source>
</reference>
<evidence type="ECO:0000313" key="2">
    <source>
        <dbReference type="EMBL" id="QSX00901.1"/>
    </source>
</evidence>
<feature type="compositionally biased region" description="Acidic residues" evidence="1">
    <location>
        <begin position="77"/>
        <end position="88"/>
    </location>
</feature>
<feature type="compositionally biased region" description="Low complexity" evidence="1">
    <location>
        <begin position="45"/>
        <end position="56"/>
    </location>
</feature>
<accession>A0A8A2VJM0</accession>
<feature type="region of interest" description="Disordered" evidence="1">
    <location>
        <begin position="30"/>
        <end position="90"/>
    </location>
</feature>
<dbReference type="AlphaFoldDB" id="A0A8A2VJM0"/>
<protein>
    <submittedName>
        <fullName evidence="2">Uncharacterized protein</fullName>
    </submittedName>
</protein>
<dbReference type="GeneID" id="63187251"/>
<sequence length="288" mass="31174">MRRRGYLMEAAAGTIASAKAILAGCADIQDVPETNQQEENETTIDDGNQTDNGGPNDTDDTTIADRDQENSQPGESDQGDNNETETNDDDFRGTAVTIESADTVVNAGEAAEFTVRVRDTSLRASGEVELIIGRDQEVVDTAQWEKPGPGDGRDMVTLQYETEEASNTEEIPVEVQDVSTGESDNVELTILGSGENNWTDAQRELAAEMLSQYYQGYLSGISMATDSGWANHRAQIIGEGGLGEVDPWPLEEWNSVDDAFEEGMHLGSGDGATPLGEAYREKNPNRED</sequence>
<dbReference type="Proteomes" id="UP000663203">
    <property type="component" value="Chromosome"/>
</dbReference>